<reference evidence="5" key="1">
    <citation type="journal article" date="2019" name="Int. J. Syst. Evol. Microbiol.">
        <title>The Global Catalogue of Microorganisms (GCM) 10K type strain sequencing project: providing services to taxonomists for standard genome sequencing and annotation.</title>
        <authorList>
            <consortium name="The Broad Institute Genomics Platform"/>
            <consortium name="The Broad Institute Genome Sequencing Center for Infectious Disease"/>
            <person name="Wu L."/>
            <person name="Ma J."/>
        </authorList>
    </citation>
    <scope>NUCLEOTIDE SEQUENCE [LARGE SCALE GENOMIC DNA]</scope>
    <source>
        <strain evidence="5">KCTC 32465</strain>
    </source>
</reference>
<dbReference type="InterPro" id="IPR050955">
    <property type="entry name" value="Plant_Biomass_Hydrol_Est"/>
</dbReference>
<keyword evidence="3" id="KW-1133">Transmembrane helix</keyword>
<evidence type="ECO:0000256" key="3">
    <source>
        <dbReference type="SAM" id="Phobius"/>
    </source>
</evidence>
<dbReference type="SUPFAM" id="SSF53474">
    <property type="entry name" value="alpha/beta-Hydrolases"/>
    <property type="match status" value="1"/>
</dbReference>
<dbReference type="Gene3D" id="3.40.50.1820">
    <property type="entry name" value="alpha/beta hydrolase"/>
    <property type="match status" value="1"/>
</dbReference>
<organism evidence="4 5">
    <name type="scientific">Paramylibacter ulvae</name>
    <dbReference type="NCBI Taxonomy" id="1651968"/>
    <lineage>
        <taxon>Bacteria</taxon>
        <taxon>Pseudomonadati</taxon>
        <taxon>Pseudomonadota</taxon>
        <taxon>Alphaproteobacteria</taxon>
        <taxon>Rhodobacterales</taxon>
        <taxon>Paracoccaceae</taxon>
        <taxon>Paramylibacter</taxon>
    </lineage>
</organism>
<comment type="caution">
    <text evidence="4">The sequence shown here is derived from an EMBL/GenBank/DDBJ whole genome shotgun (WGS) entry which is preliminary data.</text>
</comment>
<protein>
    <submittedName>
        <fullName evidence="4">Uncharacterized protein</fullName>
    </submittedName>
</protein>
<keyword evidence="5" id="KW-1185">Reference proteome</keyword>
<evidence type="ECO:0000313" key="5">
    <source>
        <dbReference type="Proteomes" id="UP000634455"/>
    </source>
</evidence>
<keyword evidence="3" id="KW-0812">Transmembrane</keyword>
<feature type="transmembrane region" description="Helical" evidence="3">
    <location>
        <begin position="7"/>
        <end position="25"/>
    </location>
</feature>
<evidence type="ECO:0000256" key="2">
    <source>
        <dbReference type="ARBA" id="ARBA00022801"/>
    </source>
</evidence>
<name>A0ABQ3CUF3_9RHOB</name>
<dbReference type="InterPro" id="IPR029058">
    <property type="entry name" value="AB_hydrolase_fold"/>
</dbReference>
<keyword evidence="2" id="KW-0378">Hydrolase</keyword>
<proteinExistence type="predicted"/>
<evidence type="ECO:0000256" key="1">
    <source>
        <dbReference type="ARBA" id="ARBA00022729"/>
    </source>
</evidence>
<sequence>MKKFISFVFGIVCAAVIFFCIYLFAEIGVQRFLFHPTPVPIGSTSTAKTTTDQTDGFVTGRFFYDQRGDLTPKAPSNGAYNPRIFGDQRFSTTFDGKSRVWRGFGKRSDTPKPAILLLHGAKRTGVSMLDMWQGVSRLNDVVLIAPDSFGASWSREYDTEEFFAHVLEEADEKYGIDPDRIYLFGHSAGAIHAQEIANGGTLKWAGVGAHAGTPYWRNFTPRTDAAPVQIFLGSRDHNFPMGQALASAQKLAENGHDVYFTEIPNHTHWYYIIGHKISEETWKFFQTHTGD</sequence>
<keyword evidence="3" id="KW-0472">Membrane</keyword>
<accession>A0ABQ3CUF3</accession>
<dbReference type="PANTHER" id="PTHR43037:SF5">
    <property type="entry name" value="FERULOYL ESTERASE"/>
    <property type="match status" value="1"/>
</dbReference>
<gene>
    <name evidence="4" type="ORF">GCM10008927_06680</name>
</gene>
<dbReference type="EMBL" id="BMZF01000001">
    <property type="protein sequence ID" value="GHA44490.1"/>
    <property type="molecule type" value="Genomic_DNA"/>
</dbReference>
<dbReference type="PANTHER" id="PTHR43037">
    <property type="entry name" value="UNNAMED PRODUCT-RELATED"/>
    <property type="match status" value="1"/>
</dbReference>
<dbReference type="Proteomes" id="UP000634455">
    <property type="component" value="Unassembled WGS sequence"/>
</dbReference>
<keyword evidence="1" id="KW-0732">Signal</keyword>
<evidence type="ECO:0000313" key="4">
    <source>
        <dbReference type="EMBL" id="GHA44490.1"/>
    </source>
</evidence>